<protein>
    <submittedName>
        <fullName evidence="4">Sugar or nucleoside kinase, ribokinase family</fullName>
    </submittedName>
</protein>
<dbReference type="PANTHER" id="PTHR10584:SF166">
    <property type="entry name" value="RIBOKINASE"/>
    <property type="match status" value="1"/>
</dbReference>
<dbReference type="STRING" id="665467.SAMN02982931_01689"/>
<evidence type="ECO:0000313" key="4">
    <source>
        <dbReference type="EMBL" id="SDB22471.1"/>
    </source>
</evidence>
<reference evidence="4 5" key="1">
    <citation type="submission" date="2016-10" db="EMBL/GenBank/DDBJ databases">
        <authorList>
            <person name="de Groot N.N."/>
        </authorList>
    </citation>
    <scope>NUCLEOTIDE SEQUENCE [LARGE SCALE GENOMIC DNA]</scope>
    <source>
        <strain evidence="4 5">ATCC 35022</strain>
    </source>
</reference>
<sequence>MTRKGILTGGTWCIDRNVMVDVWPTENGRADIVEADMAGGGSGCNMAIDIRKLDPTMPVATITLVGDDSDGRFLAGLAEDNGIEHSRMQATGAAVTDYTFAFCSVLTGQRTHISYFGSSNLLTPDHFDFTGLTHRIFHLGLPGVHEIMDSPWHDDANGWVATLRKARAAGMMTNLELASIAPERNAALVRPCLPHLDLLVVNDAEIGGIAGIETVPGGKTDPDACIAAAKAALDLGTPQMVVVHFPTGAVVATRDGTVVTRPSVRVPPDEVAGANGAGDAFAAGFVYGVHEGWDVERAVAMAHAAAAASLRQISTTGAIETWSACLALADRWGWRESFD</sequence>
<dbReference type="GO" id="GO:0005829">
    <property type="term" value="C:cytosol"/>
    <property type="evidence" value="ECO:0007669"/>
    <property type="project" value="TreeGrafter"/>
</dbReference>
<keyword evidence="2 4" id="KW-0418">Kinase</keyword>
<evidence type="ECO:0000313" key="5">
    <source>
        <dbReference type="Proteomes" id="UP000199071"/>
    </source>
</evidence>
<evidence type="ECO:0000256" key="1">
    <source>
        <dbReference type="ARBA" id="ARBA00022679"/>
    </source>
</evidence>
<keyword evidence="1" id="KW-0808">Transferase</keyword>
<dbReference type="AlphaFoldDB" id="A0A1G6BPB0"/>
<feature type="domain" description="Carbohydrate kinase PfkB" evidence="3">
    <location>
        <begin position="32"/>
        <end position="321"/>
    </location>
</feature>
<dbReference type="RefSeq" id="WP_090875972.1">
    <property type="nucleotide sequence ID" value="NZ_FMXQ01000003.1"/>
</dbReference>
<dbReference type="InterPro" id="IPR011611">
    <property type="entry name" value="PfkB_dom"/>
</dbReference>
<dbReference type="Gene3D" id="3.40.1190.20">
    <property type="match status" value="1"/>
</dbReference>
<keyword evidence="5" id="KW-1185">Reference proteome</keyword>
<dbReference type="InterPro" id="IPR029056">
    <property type="entry name" value="Ribokinase-like"/>
</dbReference>
<dbReference type="OrthoDB" id="9813569at2"/>
<dbReference type="SUPFAM" id="SSF53613">
    <property type="entry name" value="Ribokinase-like"/>
    <property type="match status" value="1"/>
</dbReference>
<gene>
    <name evidence="4" type="ORF">SAMN02982931_01689</name>
</gene>
<dbReference type="Pfam" id="PF00294">
    <property type="entry name" value="PfkB"/>
    <property type="match status" value="1"/>
</dbReference>
<accession>A0A1G6BPB0</accession>
<evidence type="ECO:0000256" key="2">
    <source>
        <dbReference type="ARBA" id="ARBA00022777"/>
    </source>
</evidence>
<dbReference type="Proteomes" id="UP000199071">
    <property type="component" value="Unassembled WGS sequence"/>
</dbReference>
<evidence type="ECO:0000259" key="3">
    <source>
        <dbReference type="Pfam" id="PF00294"/>
    </source>
</evidence>
<organism evidence="4 5">
    <name type="scientific">Bauldia litoralis</name>
    <dbReference type="NCBI Taxonomy" id="665467"/>
    <lineage>
        <taxon>Bacteria</taxon>
        <taxon>Pseudomonadati</taxon>
        <taxon>Pseudomonadota</taxon>
        <taxon>Alphaproteobacteria</taxon>
        <taxon>Hyphomicrobiales</taxon>
        <taxon>Kaistiaceae</taxon>
        <taxon>Bauldia</taxon>
    </lineage>
</organism>
<name>A0A1G6BPB0_9HYPH</name>
<dbReference type="GO" id="GO:0016301">
    <property type="term" value="F:kinase activity"/>
    <property type="evidence" value="ECO:0007669"/>
    <property type="project" value="UniProtKB-KW"/>
</dbReference>
<dbReference type="EMBL" id="FMXQ01000003">
    <property type="protein sequence ID" value="SDB22471.1"/>
    <property type="molecule type" value="Genomic_DNA"/>
</dbReference>
<proteinExistence type="predicted"/>
<dbReference type="PANTHER" id="PTHR10584">
    <property type="entry name" value="SUGAR KINASE"/>
    <property type="match status" value="1"/>
</dbReference>